<dbReference type="PANTHER" id="PTHR13678:SF2">
    <property type="entry name" value="VACUOLAR PROTEIN SORTING-ASSOCIATED PROTEIN 37A"/>
    <property type="match status" value="1"/>
</dbReference>
<dbReference type="GO" id="GO:0031902">
    <property type="term" value="C:late endosome membrane"/>
    <property type="evidence" value="ECO:0007669"/>
    <property type="project" value="UniProtKB-SubCell"/>
</dbReference>
<feature type="compositionally biased region" description="Low complexity" evidence="9">
    <location>
        <begin position="172"/>
        <end position="181"/>
    </location>
</feature>
<organism evidence="11 12">
    <name type="scientific">Branchiostoma belcheri</name>
    <name type="common">Amphioxus</name>
    <dbReference type="NCBI Taxonomy" id="7741"/>
    <lineage>
        <taxon>Eukaryota</taxon>
        <taxon>Metazoa</taxon>
        <taxon>Chordata</taxon>
        <taxon>Cephalochordata</taxon>
        <taxon>Leptocardii</taxon>
        <taxon>Amphioxiformes</taxon>
        <taxon>Branchiostomatidae</taxon>
        <taxon>Branchiostoma</taxon>
    </lineage>
</organism>
<dbReference type="GO" id="GO:0006623">
    <property type="term" value="P:protein targeting to vacuole"/>
    <property type="evidence" value="ECO:0007669"/>
    <property type="project" value="TreeGrafter"/>
</dbReference>
<dbReference type="GO" id="GO:0043162">
    <property type="term" value="P:ubiquitin-dependent protein catabolic process via the multivesicular body sorting pathway"/>
    <property type="evidence" value="ECO:0007669"/>
    <property type="project" value="TreeGrafter"/>
</dbReference>
<keyword evidence="11" id="KW-1185">Reference proteome</keyword>
<evidence type="ECO:0000256" key="2">
    <source>
        <dbReference type="ARBA" id="ARBA00007617"/>
    </source>
</evidence>
<evidence type="ECO:0000259" key="10">
    <source>
        <dbReference type="PROSITE" id="PS51314"/>
    </source>
</evidence>
<dbReference type="OrthoDB" id="10260857at2759"/>
<dbReference type="Gene3D" id="1.10.287.660">
    <property type="entry name" value="Helix hairpin bin"/>
    <property type="match status" value="1"/>
</dbReference>
<protein>
    <submittedName>
        <fullName evidence="12">Vacuolar protein sorting-associated protein 37A-like</fullName>
    </submittedName>
</protein>
<evidence type="ECO:0000256" key="5">
    <source>
        <dbReference type="ARBA" id="ARBA00022927"/>
    </source>
</evidence>
<dbReference type="GO" id="GO:0006612">
    <property type="term" value="P:protein targeting to membrane"/>
    <property type="evidence" value="ECO:0007669"/>
    <property type="project" value="TreeGrafter"/>
</dbReference>
<dbReference type="GO" id="GO:0000813">
    <property type="term" value="C:ESCRT I complex"/>
    <property type="evidence" value="ECO:0007669"/>
    <property type="project" value="TreeGrafter"/>
</dbReference>
<dbReference type="GeneID" id="109470708"/>
<dbReference type="CDD" id="cd11685">
    <property type="entry name" value="UEV_TSG101-like"/>
    <property type="match status" value="1"/>
</dbReference>
<proteinExistence type="inferred from homology"/>
<reference evidence="12" key="1">
    <citation type="submission" date="2025-08" db="UniProtKB">
        <authorList>
            <consortium name="RefSeq"/>
        </authorList>
    </citation>
    <scope>IDENTIFICATION</scope>
    <source>
        <tissue evidence="12">Gonad</tissue>
    </source>
</reference>
<dbReference type="KEGG" id="bbel:109470708"/>
<dbReference type="Proteomes" id="UP000515135">
    <property type="component" value="Unplaced"/>
</dbReference>
<accession>A0A6P4Z6S3</accession>
<comment type="function">
    <text evidence="6">Component of the ESCRT-I complex, a regulator of vesicular trafficking process. Required for the sorting of endocytic ubiquitinated cargos into multivesicular bodies. May be involved in cell growth and differentiation.</text>
</comment>
<evidence type="ECO:0000256" key="8">
    <source>
        <dbReference type="SAM" id="Coils"/>
    </source>
</evidence>
<dbReference type="InterPro" id="IPR009851">
    <property type="entry name" value="Mod_r"/>
</dbReference>
<dbReference type="InterPro" id="IPR037202">
    <property type="entry name" value="ESCRT_assembly_dom"/>
</dbReference>
<dbReference type="PROSITE" id="PS51314">
    <property type="entry name" value="VPS37_C"/>
    <property type="match status" value="1"/>
</dbReference>
<dbReference type="InterPro" id="IPR029012">
    <property type="entry name" value="Helix_hairpin_bin_sf"/>
</dbReference>
<evidence type="ECO:0000313" key="12">
    <source>
        <dbReference type="RefSeq" id="XP_019625316.1"/>
    </source>
</evidence>
<dbReference type="SUPFAM" id="SSF140111">
    <property type="entry name" value="Endosomal sorting complex assembly domain"/>
    <property type="match status" value="1"/>
</dbReference>
<sequence length="376" mass="43135">MFNLFGRSKPQSNLPAPTALQQQRHKQIETLKTFNQNVFELRRDVEYRVTCSVNNVTISLNIQLPPEFPKDRPIVVVSPPLRHPWVNDQMVVTGCPGINSFAVHTDLGRVIRTIIDEFKNNPPQILAPASSSGQLPYPSHPPQYMGANSPYPTTSYPSSTSSYMPQVPMPTLPSTSTTTTPTPRPEVRVQGNFSPVPFKYKMPDIPESFKEVNSLSVAELKELHDNETKVVDLFSSLPQCQQLYQDRDKLNDATEELARQNLDKQPMLEQKKKELIEKVEEQNELRRMFDKSSQRQNDLMDQFKPGMIQANLKVAAQQAEEESDVIADEFLEGKMEIDEFLQKFMEKRVLCHIRHAKEEKYQQMMANRPLRSTMTM</sequence>
<keyword evidence="4" id="KW-0967">Endosome</keyword>
<keyword evidence="3 7" id="KW-0813">Transport</keyword>
<evidence type="ECO:0000256" key="6">
    <source>
        <dbReference type="ARBA" id="ARBA00025010"/>
    </source>
</evidence>
<evidence type="ECO:0000256" key="4">
    <source>
        <dbReference type="ARBA" id="ARBA00022753"/>
    </source>
</evidence>
<comment type="similarity">
    <text evidence="2">Belongs to the VPS37 family.</text>
</comment>
<feature type="compositionally biased region" description="Low complexity" evidence="9">
    <location>
        <begin position="149"/>
        <end position="163"/>
    </location>
</feature>
<feature type="region of interest" description="Disordered" evidence="9">
    <location>
        <begin position="125"/>
        <end position="190"/>
    </location>
</feature>
<evidence type="ECO:0000256" key="3">
    <source>
        <dbReference type="ARBA" id="ARBA00022448"/>
    </source>
</evidence>
<feature type="coiled-coil region" evidence="8">
    <location>
        <begin position="240"/>
        <end position="288"/>
    </location>
</feature>
<feature type="domain" description="VPS37 C-terminal" evidence="10">
    <location>
        <begin position="285"/>
        <end position="375"/>
    </location>
</feature>
<keyword evidence="8" id="KW-0175">Coiled coil</keyword>
<name>A0A6P4Z6S3_BRABE</name>
<evidence type="ECO:0000256" key="7">
    <source>
        <dbReference type="PROSITE-ProRule" id="PRU00646"/>
    </source>
</evidence>
<gene>
    <name evidence="12" type="primary">LOC109470708</name>
</gene>
<evidence type="ECO:0000313" key="11">
    <source>
        <dbReference type="Proteomes" id="UP000515135"/>
    </source>
</evidence>
<evidence type="ECO:0000256" key="1">
    <source>
        <dbReference type="ARBA" id="ARBA00004633"/>
    </source>
</evidence>
<dbReference type="Pfam" id="PF07200">
    <property type="entry name" value="Mod_r"/>
    <property type="match status" value="1"/>
</dbReference>
<dbReference type="AlphaFoldDB" id="A0A6P4Z6S3"/>
<evidence type="ECO:0000256" key="9">
    <source>
        <dbReference type="SAM" id="MobiDB-lite"/>
    </source>
</evidence>
<dbReference type="PANTHER" id="PTHR13678">
    <property type="entry name" value="VACUOLAR PROTEIN SORTING-ASSOCIATED PROTEIN 37"/>
    <property type="match status" value="1"/>
</dbReference>
<dbReference type="RefSeq" id="XP_019625316.1">
    <property type="nucleotide sequence ID" value="XM_019769757.1"/>
</dbReference>
<keyword evidence="5 7" id="KW-0653">Protein transport</keyword>
<comment type="subcellular location">
    <subcellularLocation>
        <location evidence="1">Late endosome membrane</location>
        <topology evidence="1">Peripheral membrane protein</topology>
    </subcellularLocation>
</comment>